<dbReference type="Proteomes" id="UP001217089">
    <property type="component" value="Unassembled WGS sequence"/>
</dbReference>
<dbReference type="EMBL" id="JARBDR010000532">
    <property type="protein sequence ID" value="KAJ8311223.1"/>
    <property type="molecule type" value="Genomic_DNA"/>
</dbReference>
<sequence length="84" mass="9891">MELMQPHFYKDHHLTRDSFFSSPYPNLNPNPDPNLVSIDQKIPMAGLWARVFPGEEEQRRPFTARPHLMKMPPRDASPIIYFNL</sequence>
<organism evidence="1 2">
    <name type="scientific">Tegillarca granosa</name>
    <name type="common">Malaysian cockle</name>
    <name type="synonym">Anadara granosa</name>
    <dbReference type="NCBI Taxonomy" id="220873"/>
    <lineage>
        <taxon>Eukaryota</taxon>
        <taxon>Metazoa</taxon>
        <taxon>Spiralia</taxon>
        <taxon>Lophotrochozoa</taxon>
        <taxon>Mollusca</taxon>
        <taxon>Bivalvia</taxon>
        <taxon>Autobranchia</taxon>
        <taxon>Pteriomorphia</taxon>
        <taxon>Arcoida</taxon>
        <taxon>Arcoidea</taxon>
        <taxon>Arcidae</taxon>
        <taxon>Tegillarca</taxon>
    </lineage>
</organism>
<protein>
    <submittedName>
        <fullName evidence="1">Uncharacterized protein</fullName>
    </submittedName>
</protein>
<reference evidence="1 2" key="1">
    <citation type="submission" date="2022-12" db="EMBL/GenBank/DDBJ databases">
        <title>Chromosome-level genome of Tegillarca granosa.</title>
        <authorList>
            <person name="Kim J."/>
        </authorList>
    </citation>
    <scope>NUCLEOTIDE SEQUENCE [LARGE SCALE GENOMIC DNA]</scope>
    <source>
        <strain evidence="1">Teg-2019</strain>
        <tissue evidence="1">Adductor muscle</tissue>
    </source>
</reference>
<name>A0ABQ9F1D4_TEGGR</name>
<comment type="caution">
    <text evidence="1">The sequence shown here is derived from an EMBL/GenBank/DDBJ whole genome shotgun (WGS) entry which is preliminary data.</text>
</comment>
<proteinExistence type="predicted"/>
<evidence type="ECO:0000313" key="1">
    <source>
        <dbReference type="EMBL" id="KAJ8311223.1"/>
    </source>
</evidence>
<accession>A0ABQ9F1D4</accession>
<keyword evidence="2" id="KW-1185">Reference proteome</keyword>
<gene>
    <name evidence="1" type="ORF">KUTeg_011226</name>
</gene>
<evidence type="ECO:0000313" key="2">
    <source>
        <dbReference type="Proteomes" id="UP001217089"/>
    </source>
</evidence>